<dbReference type="EMBL" id="UINC01015853">
    <property type="protein sequence ID" value="SVA66448.1"/>
    <property type="molecule type" value="Genomic_DNA"/>
</dbReference>
<sequence>VAAYGTILLGGLAWRIQIESDKYYDQYLRTGDPIERKHAWEQTKNLDQTSGVIVIGSQLFMQLLIYSYIDDY</sequence>
<protein>
    <submittedName>
        <fullName evidence="1">Uncharacterized protein</fullName>
    </submittedName>
</protein>
<evidence type="ECO:0000313" key="1">
    <source>
        <dbReference type="EMBL" id="SVA66448.1"/>
    </source>
</evidence>
<organism evidence="1">
    <name type="scientific">marine metagenome</name>
    <dbReference type="NCBI Taxonomy" id="408172"/>
    <lineage>
        <taxon>unclassified sequences</taxon>
        <taxon>metagenomes</taxon>
        <taxon>ecological metagenomes</taxon>
    </lineage>
</organism>
<gene>
    <name evidence="1" type="ORF">METZ01_LOCUS119302</name>
</gene>
<feature type="non-terminal residue" evidence="1">
    <location>
        <position position="1"/>
    </location>
</feature>
<dbReference type="AlphaFoldDB" id="A0A381XP24"/>
<reference evidence="1" key="1">
    <citation type="submission" date="2018-05" db="EMBL/GenBank/DDBJ databases">
        <authorList>
            <person name="Lanie J.A."/>
            <person name="Ng W.-L."/>
            <person name="Kazmierczak K.M."/>
            <person name="Andrzejewski T.M."/>
            <person name="Davidsen T.M."/>
            <person name="Wayne K.J."/>
            <person name="Tettelin H."/>
            <person name="Glass J.I."/>
            <person name="Rusch D."/>
            <person name="Podicherti R."/>
            <person name="Tsui H.-C.T."/>
            <person name="Winkler M.E."/>
        </authorList>
    </citation>
    <scope>NUCLEOTIDE SEQUENCE</scope>
</reference>
<proteinExistence type="predicted"/>
<name>A0A381XP24_9ZZZZ</name>
<accession>A0A381XP24</accession>